<accession>A0A814CA96</accession>
<dbReference type="PANTHER" id="PTHR46270">
    <property type="entry name" value="ARMADILLO-TYPE FOLD-RELATED"/>
    <property type="match status" value="1"/>
</dbReference>
<dbReference type="PROSITE" id="PS50104">
    <property type="entry name" value="TIR"/>
    <property type="match status" value="1"/>
</dbReference>
<dbReference type="EMBL" id="CAJNOH010000193">
    <property type="protein sequence ID" value="CAF0938117.1"/>
    <property type="molecule type" value="Genomic_DNA"/>
</dbReference>
<dbReference type="PANTHER" id="PTHR46270:SF2">
    <property type="entry name" value="TIR DOMAIN-CONTAINING PROTEIN"/>
    <property type="match status" value="1"/>
</dbReference>
<evidence type="ECO:0000313" key="3">
    <source>
        <dbReference type="EMBL" id="CAF0978496.1"/>
    </source>
</evidence>
<keyword evidence="5" id="KW-1185">Reference proteome</keyword>
<sequence>MSLPAITTLLKNQSNDQIMPHTANILRIFLLQMQNIAEEISFKKDDLLNQESTIQLLLEYVDINLFETDNDIQLTIVEILEFIWTLVDNTILVPQLLNANCVSFTLKWINTSELSLVIQRATIRLLYNIARHEKGCDALNGADAIRLLKEFKQRTLDPTINDAAYEDMRLLFSMTLALLMEPKENESNAKSLRKVLDQLMQLTVNAARKKNHKYGDFYISEPLVVFTKLFVHDDIVHYCIKESQVKNMKISSKVAFFCDLMMQFRGALVNDDELDQLTLTALMNIIWSISFHHDYVDELKSNAKFLITIKSLANDDGEAWIEQYVPKHMSSVKKAAARILWNLDESSPARPVRVVEPVPTVIDQTNFSPTVVTTNKRMRIMVSYSHVDADFCHQLVDALEKENRFDIWVDFDFCHTEDLWEEIGQAIEKSDVILLLMTKDYQDSKSCRQEVMYTKDSLKKRFIPVYVKRDFVASGWLGVRIVGPQYIRFGKKSFEATVNDLMKLIFEDKSEKSSKHKDSKVSVTVPYVEIKPDENDKSNEELPRYDHENFNQSSNEIMPVLVSNPKLIEKWNSNDIANWFDANKVRCELKEMYDFQCGTELLLYGQCLRSDWQSECLDVQEQFSKRYNTVLYRNEFVRLNLLSVMTFNIRLDGVERDPNNHFTKRIYRLTETIEKWQPSILCVQEPFGGQLLHWQSHLPNYYRHIGYQPGGVDRDLKDPSSHRDFQVAILYNNQILKLIEQDYIWLSKTPRIVGSKDWNSAGERTLNIARFQLKNEKSISILVFNTHLDVKSEQARQEQAKIVRSTIKKWQKKYPTAAVLLFGDFNAAPKQAAYNILTSSDFLHDTWVVCKSQTSICISNSFSSTFHGWLGSIINTYGFQFLQTILFTFHGSGISLPHEIPKHLSSYINILKELWKFRQTLNISELNSLWSLHRFHVDWILYRNSIDGSEHLQPRFIAVVDIRSRNYSSDHFPVVALFQLKNNKEN</sequence>
<dbReference type="Gene3D" id="3.60.10.10">
    <property type="entry name" value="Endonuclease/exonuclease/phosphatase"/>
    <property type="match status" value="1"/>
</dbReference>
<gene>
    <name evidence="3" type="ORF">JXQ802_LOCUS13051</name>
    <name evidence="2" type="ORF">PYM288_LOCUS11434</name>
</gene>
<dbReference type="InterPro" id="IPR016024">
    <property type="entry name" value="ARM-type_fold"/>
</dbReference>
<organism evidence="2 4">
    <name type="scientific">Rotaria sordida</name>
    <dbReference type="NCBI Taxonomy" id="392033"/>
    <lineage>
        <taxon>Eukaryota</taxon>
        <taxon>Metazoa</taxon>
        <taxon>Spiralia</taxon>
        <taxon>Gnathifera</taxon>
        <taxon>Rotifera</taxon>
        <taxon>Eurotatoria</taxon>
        <taxon>Bdelloidea</taxon>
        <taxon>Philodinida</taxon>
        <taxon>Philodinidae</taxon>
        <taxon>Rotaria</taxon>
    </lineage>
</organism>
<reference evidence="2" key="1">
    <citation type="submission" date="2021-02" db="EMBL/GenBank/DDBJ databases">
        <authorList>
            <person name="Nowell W R."/>
        </authorList>
    </citation>
    <scope>NUCLEOTIDE SEQUENCE</scope>
</reference>
<dbReference type="EMBL" id="CAJNOL010000275">
    <property type="protein sequence ID" value="CAF0978496.1"/>
    <property type="molecule type" value="Genomic_DNA"/>
</dbReference>
<evidence type="ECO:0000313" key="4">
    <source>
        <dbReference type="Proteomes" id="UP000663854"/>
    </source>
</evidence>
<dbReference type="InterPro" id="IPR000157">
    <property type="entry name" value="TIR_dom"/>
</dbReference>
<dbReference type="InterPro" id="IPR035897">
    <property type="entry name" value="Toll_tir_struct_dom_sf"/>
</dbReference>
<dbReference type="Pfam" id="PF03372">
    <property type="entry name" value="Exo_endo_phos"/>
    <property type="match status" value="1"/>
</dbReference>
<dbReference type="SUPFAM" id="SSF52200">
    <property type="entry name" value="Toll/Interleukin receptor TIR domain"/>
    <property type="match status" value="1"/>
</dbReference>
<dbReference type="Proteomes" id="UP000663854">
    <property type="component" value="Unassembled WGS sequence"/>
</dbReference>
<feature type="domain" description="TIR" evidence="1">
    <location>
        <begin position="376"/>
        <end position="513"/>
    </location>
</feature>
<evidence type="ECO:0000259" key="1">
    <source>
        <dbReference type="PROSITE" id="PS50104"/>
    </source>
</evidence>
<dbReference type="Gene3D" id="3.40.50.10140">
    <property type="entry name" value="Toll/interleukin-1 receptor homology (TIR) domain"/>
    <property type="match status" value="1"/>
</dbReference>
<dbReference type="SUPFAM" id="SSF56219">
    <property type="entry name" value="DNase I-like"/>
    <property type="match status" value="1"/>
</dbReference>
<dbReference type="GO" id="GO:0003824">
    <property type="term" value="F:catalytic activity"/>
    <property type="evidence" value="ECO:0007669"/>
    <property type="project" value="InterPro"/>
</dbReference>
<dbReference type="AlphaFoldDB" id="A0A814CA96"/>
<dbReference type="Proteomes" id="UP000663870">
    <property type="component" value="Unassembled WGS sequence"/>
</dbReference>
<comment type="caution">
    <text evidence="2">The sequence shown here is derived from an EMBL/GenBank/DDBJ whole genome shotgun (WGS) entry which is preliminary data.</text>
</comment>
<dbReference type="InterPro" id="IPR036691">
    <property type="entry name" value="Endo/exonu/phosph_ase_sf"/>
</dbReference>
<evidence type="ECO:0000313" key="5">
    <source>
        <dbReference type="Proteomes" id="UP000663870"/>
    </source>
</evidence>
<proteinExistence type="predicted"/>
<evidence type="ECO:0000313" key="2">
    <source>
        <dbReference type="EMBL" id="CAF0938117.1"/>
    </source>
</evidence>
<name>A0A814CA96_9BILA</name>
<protein>
    <recommendedName>
        <fullName evidence="1">TIR domain-containing protein</fullName>
    </recommendedName>
</protein>
<dbReference type="GO" id="GO:0007165">
    <property type="term" value="P:signal transduction"/>
    <property type="evidence" value="ECO:0007669"/>
    <property type="project" value="InterPro"/>
</dbReference>
<dbReference type="SUPFAM" id="SSF48371">
    <property type="entry name" value="ARM repeat"/>
    <property type="match status" value="1"/>
</dbReference>
<dbReference type="InterPro" id="IPR005135">
    <property type="entry name" value="Endo/exonuclease/phosphatase"/>
</dbReference>
<dbReference type="Pfam" id="PF13676">
    <property type="entry name" value="TIR_2"/>
    <property type="match status" value="1"/>
</dbReference>